<dbReference type="Proteomes" id="UP000684084">
    <property type="component" value="Unassembled WGS sequence"/>
</dbReference>
<name>A0A915ZJV1_9GLOM</name>
<proteinExistence type="predicted"/>
<evidence type="ECO:0000256" key="1">
    <source>
        <dbReference type="SAM" id="MobiDB-lite"/>
    </source>
</evidence>
<reference evidence="2" key="1">
    <citation type="submission" date="2020-05" db="EMBL/GenBank/DDBJ databases">
        <authorList>
            <person name="Rincon C."/>
            <person name="Sanders R I."/>
            <person name="Robbins C."/>
            <person name="Chaturvedi A."/>
        </authorList>
    </citation>
    <scope>NUCLEOTIDE SEQUENCE</scope>
    <source>
        <strain evidence="2">CHB12</strain>
    </source>
</reference>
<comment type="caution">
    <text evidence="2">The sequence shown here is derived from an EMBL/GenBank/DDBJ whole genome shotgun (WGS) entry which is preliminary data.</text>
</comment>
<evidence type="ECO:0000313" key="2">
    <source>
        <dbReference type="EMBL" id="CAB5380298.1"/>
    </source>
</evidence>
<evidence type="ECO:0000313" key="3">
    <source>
        <dbReference type="Proteomes" id="UP000684084"/>
    </source>
</evidence>
<feature type="region of interest" description="Disordered" evidence="1">
    <location>
        <begin position="1"/>
        <end position="33"/>
    </location>
</feature>
<dbReference type="OrthoDB" id="2437211at2759"/>
<accession>A0A915ZJV1</accession>
<protein>
    <submittedName>
        <fullName evidence="2">Uncharacterized protein</fullName>
    </submittedName>
</protein>
<dbReference type="AlphaFoldDB" id="A0A915ZJV1"/>
<sequence>MILQQVPQPVPQPTNTAKQVKNHLGRKSQGIQKRQPIKRFHMKKSFVAQNSPLFHWKNSRQIQIKACDNEIYVELWLKEPGSRTREMKLIMIRLNL</sequence>
<dbReference type="EMBL" id="CAGKOT010000042">
    <property type="protein sequence ID" value="CAB5380298.1"/>
    <property type="molecule type" value="Genomic_DNA"/>
</dbReference>
<gene>
    <name evidence="2" type="ORF">CHRIB12_LOCUS17011</name>
</gene>
<organism evidence="2 3">
    <name type="scientific">Rhizophagus irregularis</name>
    <dbReference type="NCBI Taxonomy" id="588596"/>
    <lineage>
        <taxon>Eukaryota</taxon>
        <taxon>Fungi</taxon>
        <taxon>Fungi incertae sedis</taxon>
        <taxon>Mucoromycota</taxon>
        <taxon>Glomeromycotina</taxon>
        <taxon>Glomeromycetes</taxon>
        <taxon>Glomerales</taxon>
        <taxon>Glomeraceae</taxon>
        <taxon>Rhizophagus</taxon>
    </lineage>
</organism>